<dbReference type="Pfam" id="PF10450">
    <property type="entry name" value="POC1"/>
    <property type="match status" value="1"/>
</dbReference>
<dbReference type="GeneID" id="30202093"/>
<keyword evidence="2" id="KW-1185">Reference proteome</keyword>
<sequence>MVFKPWTERAPRHIFEDISTLTSSPIPRIEISCSLTGQVLILPNTLHFIKEALLKQGDSKLIGGLKIFRIVKNQIESEEYIEDEQLYKANESNQEELSDEIEIYQINGINIIVTPNFQDVINYEIIARDIIKFPNIEILTITPGTLPFNCNIAEIGSSSTNFPQLSPPFIITGISASLVSNSKTQSKNNIQTLVLQSEGVSGFEKINNDSINELAHYLQDKFKLNSNFIKHVESLVNTGSSVNNFGLYI</sequence>
<accession>A0A1E3P139</accession>
<dbReference type="EMBL" id="KV454211">
    <property type="protein sequence ID" value="ODQ58632.1"/>
    <property type="molecule type" value="Genomic_DNA"/>
</dbReference>
<dbReference type="InterPro" id="IPR018855">
    <property type="entry name" value="Psome_chaperone_1_fun"/>
</dbReference>
<dbReference type="STRING" id="683960.A0A1E3P139"/>
<dbReference type="GO" id="GO:0043248">
    <property type="term" value="P:proteasome assembly"/>
    <property type="evidence" value="ECO:0007669"/>
    <property type="project" value="InterPro"/>
</dbReference>
<evidence type="ECO:0000313" key="2">
    <source>
        <dbReference type="Proteomes" id="UP000094112"/>
    </source>
</evidence>
<evidence type="ECO:0008006" key="3">
    <source>
        <dbReference type="Google" id="ProtNLM"/>
    </source>
</evidence>
<reference evidence="1 2" key="1">
    <citation type="journal article" date="2016" name="Proc. Natl. Acad. Sci. U.S.A.">
        <title>Comparative genomics of biotechnologically important yeasts.</title>
        <authorList>
            <person name="Riley R."/>
            <person name="Haridas S."/>
            <person name="Wolfe K.H."/>
            <person name="Lopes M.R."/>
            <person name="Hittinger C.T."/>
            <person name="Goeker M."/>
            <person name="Salamov A.A."/>
            <person name="Wisecaver J.H."/>
            <person name="Long T.M."/>
            <person name="Calvey C.H."/>
            <person name="Aerts A.L."/>
            <person name="Barry K.W."/>
            <person name="Choi C."/>
            <person name="Clum A."/>
            <person name="Coughlan A.Y."/>
            <person name="Deshpande S."/>
            <person name="Douglass A.P."/>
            <person name="Hanson S.J."/>
            <person name="Klenk H.-P."/>
            <person name="LaButti K.M."/>
            <person name="Lapidus A."/>
            <person name="Lindquist E.A."/>
            <person name="Lipzen A.M."/>
            <person name="Meier-Kolthoff J.P."/>
            <person name="Ohm R.A."/>
            <person name="Otillar R.P."/>
            <person name="Pangilinan J.L."/>
            <person name="Peng Y."/>
            <person name="Rokas A."/>
            <person name="Rosa C.A."/>
            <person name="Scheuner C."/>
            <person name="Sibirny A.A."/>
            <person name="Slot J.C."/>
            <person name="Stielow J.B."/>
            <person name="Sun H."/>
            <person name="Kurtzman C.P."/>
            <person name="Blackwell M."/>
            <person name="Grigoriev I.V."/>
            <person name="Jeffries T.W."/>
        </authorList>
    </citation>
    <scope>NUCLEOTIDE SEQUENCE [LARGE SCALE GENOMIC DNA]</scope>
    <source>
        <strain evidence="2">ATCC 58044 / CBS 1984 / NCYC 433 / NRRL Y-366-8</strain>
    </source>
</reference>
<gene>
    <name evidence="1" type="ORF">WICANDRAFT_79179</name>
</gene>
<dbReference type="RefSeq" id="XP_019037839.1">
    <property type="nucleotide sequence ID" value="XM_019184847.1"/>
</dbReference>
<organism evidence="1 2">
    <name type="scientific">Wickerhamomyces anomalus (strain ATCC 58044 / CBS 1984 / NCYC 433 / NRRL Y-366-8)</name>
    <name type="common">Yeast</name>
    <name type="synonym">Hansenula anomala</name>
    <dbReference type="NCBI Taxonomy" id="683960"/>
    <lineage>
        <taxon>Eukaryota</taxon>
        <taxon>Fungi</taxon>
        <taxon>Dikarya</taxon>
        <taxon>Ascomycota</taxon>
        <taxon>Saccharomycotina</taxon>
        <taxon>Saccharomycetes</taxon>
        <taxon>Phaffomycetales</taxon>
        <taxon>Wickerhamomycetaceae</taxon>
        <taxon>Wickerhamomyces</taxon>
    </lineage>
</organism>
<proteinExistence type="predicted"/>
<dbReference type="AlphaFoldDB" id="A0A1E3P139"/>
<name>A0A1E3P139_WICAA</name>
<dbReference type="Proteomes" id="UP000094112">
    <property type="component" value="Unassembled WGS sequence"/>
</dbReference>
<protein>
    <recommendedName>
        <fullName evidence="3">Proteasome assembly chaperone 1</fullName>
    </recommendedName>
</protein>
<evidence type="ECO:0000313" key="1">
    <source>
        <dbReference type="EMBL" id="ODQ58632.1"/>
    </source>
</evidence>
<dbReference type="Gene3D" id="3.40.50.12120">
    <property type="entry name" value="POC1 chaperone"/>
    <property type="match status" value="1"/>
</dbReference>
<dbReference type="OrthoDB" id="3980818at2759"/>
<dbReference type="InterPro" id="IPR038605">
    <property type="entry name" value="Pba1_sf"/>
</dbReference>